<dbReference type="Proteomes" id="UP001152622">
    <property type="component" value="Chromosome 6"/>
</dbReference>
<sequence>MNDFAQCKCRINIYKDLERWRQGCTPTRTPRTHEVNSAFINVSVSALPLPTMHWSRDYDSGLLLLVSKMHATILQKA</sequence>
<comment type="caution">
    <text evidence="1">The sequence shown here is derived from an EMBL/GenBank/DDBJ whole genome shotgun (WGS) entry which is preliminary data.</text>
</comment>
<organism evidence="1 2">
    <name type="scientific">Synaphobranchus kaupii</name>
    <name type="common">Kaup's arrowtooth eel</name>
    <dbReference type="NCBI Taxonomy" id="118154"/>
    <lineage>
        <taxon>Eukaryota</taxon>
        <taxon>Metazoa</taxon>
        <taxon>Chordata</taxon>
        <taxon>Craniata</taxon>
        <taxon>Vertebrata</taxon>
        <taxon>Euteleostomi</taxon>
        <taxon>Actinopterygii</taxon>
        <taxon>Neopterygii</taxon>
        <taxon>Teleostei</taxon>
        <taxon>Anguilliformes</taxon>
        <taxon>Synaphobranchidae</taxon>
        <taxon>Synaphobranchus</taxon>
    </lineage>
</organism>
<protein>
    <submittedName>
        <fullName evidence="1">Uncharacterized protein</fullName>
    </submittedName>
</protein>
<evidence type="ECO:0000313" key="2">
    <source>
        <dbReference type="Proteomes" id="UP001152622"/>
    </source>
</evidence>
<proteinExistence type="predicted"/>
<dbReference type="EMBL" id="JAINUF010000006">
    <property type="protein sequence ID" value="KAJ8357262.1"/>
    <property type="molecule type" value="Genomic_DNA"/>
</dbReference>
<name>A0A9Q1IW20_SYNKA</name>
<accession>A0A9Q1IW20</accession>
<evidence type="ECO:0000313" key="1">
    <source>
        <dbReference type="EMBL" id="KAJ8357262.1"/>
    </source>
</evidence>
<gene>
    <name evidence="1" type="ORF">SKAU_G00200560</name>
</gene>
<keyword evidence="2" id="KW-1185">Reference proteome</keyword>
<reference evidence="1" key="1">
    <citation type="journal article" date="2023" name="Science">
        <title>Genome structures resolve the early diversification of teleost fishes.</title>
        <authorList>
            <person name="Parey E."/>
            <person name="Louis A."/>
            <person name="Montfort J."/>
            <person name="Bouchez O."/>
            <person name="Roques C."/>
            <person name="Iampietro C."/>
            <person name="Lluch J."/>
            <person name="Castinel A."/>
            <person name="Donnadieu C."/>
            <person name="Desvignes T."/>
            <person name="Floi Bucao C."/>
            <person name="Jouanno E."/>
            <person name="Wen M."/>
            <person name="Mejri S."/>
            <person name="Dirks R."/>
            <person name="Jansen H."/>
            <person name="Henkel C."/>
            <person name="Chen W.J."/>
            <person name="Zahm M."/>
            <person name="Cabau C."/>
            <person name="Klopp C."/>
            <person name="Thompson A.W."/>
            <person name="Robinson-Rechavi M."/>
            <person name="Braasch I."/>
            <person name="Lecointre G."/>
            <person name="Bobe J."/>
            <person name="Postlethwait J.H."/>
            <person name="Berthelot C."/>
            <person name="Roest Crollius H."/>
            <person name="Guiguen Y."/>
        </authorList>
    </citation>
    <scope>NUCLEOTIDE SEQUENCE</scope>
    <source>
        <strain evidence="1">WJC10195</strain>
    </source>
</reference>
<dbReference type="AlphaFoldDB" id="A0A9Q1IW20"/>